<proteinExistence type="predicted"/>
<dbReference type="EMBL" id="JAWJZF010000272">
    <property type="protein sequence ID" value="MDX2291800.1"/>
    <property type="molecule type" value="Genomic_DNA"/>
</dbReference>
<dbReference type="RefSeq" id="WP_319008369.1">
    <property type="nucleotide sequence ID" value="NZ_JAWJZF010000272.1"/>
</dbReference>
<keyword evidence="2" id="KW-1185">Reference proteome</keyword>
<evidence type="ECO:0000313" key="1">
    <source>
        <dbReference type="EMBL" id="MDX2291800.1"/>
    </source>
</evidence>
<evidence type="ECO:0000313" key="2">
    <source>
        <dbReference type="Proteomes" id="UP001278571"/>
    </source>
</evidence>
<name>A0ABU4K213_9ACTN</name>
<comment type="caution">
    <text evidence="1">The sequence shown here is derived from an EMBL/GenBank/DDBJ whole genome shotgun (WGS) entry which is preliminary data.</text>
</comment>
<organism evidence="1 2">
    <name type="scientific">Streptomyces roseolus</name>
    <dbReference type="NCBI Taxonomy" id="67358"/>
    <lineage>
        <taxon>Bacteria</taxon>
        <taxon>Bacillati</taxon>
        <taxon>Actinomycetota</taxon>
        <taxon>Actinomycetes</taxon>
        <taxon>Kitasatosporales</taxon>
        <taxon>Streptomycetaceae</taxon>
        <taxon>Streptomyces</taxon>
    </lineage>
</organism>
<accession>A0ABU4K213</accession>
<gene>
    <name evidence="1" type="ORF">R2363_06385</name>
</gene>
<protein>
    <submittedName>
        <fullName evidence="1">Uncharacterized protein</fullName>
    </submittedName>
</protein>
<sequence length="64" mass="6465">MTDPGDAQADRHRMRGHATRGISAQAELLGVLAATGIGDDQADSLLAAVEAGAIAGTYSWVAEG</sequence>
<dbReference type="Proteomes" id="UP001278571">
    <property type="component" value="Unassembled WGS sequence"/>
</dbReference>
<reference evidence="1 2" key="1">
    <citation type="submission" date="2023-10" db="EMBL/GenBank/DDBJ databases">
        <authorList>
            <person name="Wang X.X."/>
        </authorList>
    </citation>
    <scope>NUCLEOTIDE SEQUENCE [LARGE SCALE GENOMIC DNA]</scope>
    <source>
        <strain evidence="1 2">NBRC 12816</strain>
    </source>
</reference>